<dbReference type="Proteomes" id="UP000014155">
    <property type="component" value="Unassembled WGS sequence"/>
</dbReference>
<proteinExistence type="predicted"/>
<sequence>MLELEPNVPNMGFIYPVLLWDEKEVVLIDAGLPGQTQSIMELIKKEGLQPEKLTKIIITHQDMDHIGSLAQIVNTVNNDRPEESKIHVYSHELEKPYIQAERMPIKFTKEMLEKKRQELAQLTPEQRKEYDEMFSSNKPKVTDTLNHGQVLPCCGDLKIIHTAGHTPGHISIYLEKYKTLIAGDALNAGDGKLAGPNPVHTYDMVQARKSLETLLDYDIERVVCYHGGLVSGEIGNQIRLFI</sequence>
<organism evidence="2 3">
    <name type="scientific">Ruminiclostridium cellobioparum subsp. termitidis CT1112</name>
    <dbReference type="NCBI Taxonomy" id="1195236"/>
    <lineage>
        <taxon>Bacteria</taxon>
        <taxon>Bacillati</taxon>
        <taxon>Bacillota</taxon>
        <taxon>Clostridia</taxon>
        <taxon>Eubacteriales</taxon>
        <taxon>Oscillospiraceae</taxon>
        <taxon>Ruminiclostridium</taxon>
    </lineage>
</organism>
<dbReference type="PANTHER" id="PTHR42951:SF15">
    <property type="entry name" value="METALLO-BETA-LACTAMASE SUPERFAMILY PROTEIN"/>
    <property type="match status" value="1"/>
</dbReference>
<evidence type="ECO:0000313" key="2">
    <source>
        <dbReference type="EMBL" id="EMS73762.1"/>
    </source>
</evidence>
<accession>S0FPF2</accession>
<evidence type="ECO:0000313" key="3">
    <source>
        <dbReference type="Proteomes" id="UP000014155"/>
    </source>
</evidence>
<protein>
    <submittedName>
        <fullName evidence="2">Beta-lactamase domain-containing protein</fullName>
    </submittedName>
</protein>
<dbReference type="Gene3D" id="3.60.15.10">
    <property type="entry name" value="Ribonuclease Z/Hydroxyacylglutathione hydrolase-like"/>
    <property type="match status" value="1"/>
</dbReference>
<dbReference type="RefSeq" id="WP_004623553.1">
    <property type="nucleotide sequence ID" value="NZ_AORV01000015.1"/>
</dbReference>
<dbReference type="PANTHER" id="PTHR42951">
    <property type="entry name" value="METALLO-BETA-LACTAMASE DOMAIN-CONTAINING"/>
    <property type="match status" value="1"/>
</dbReference>
<dbReference type="CDD" id="cd07721">
    <property type="entry name" value="yflN-like_MBL-fold"/>
    <property type="match status" value="1"/>
</dbReference>
<feature type="domain" description="Metallo-beta-lactamase" evidence="1">
    <location>
        <begin position="13"/>
        <end position="226"/>
    </location>
</feature>
<keyword evidence="3" id="KW-1185">Reference proteome</keyword>
<gene>
    <name evidence="2" type="ORF">CTER_0214</name>
</gene>
<dbReference type="PATRIC" id="fig|1195236.3.peg.516"/>
<dbReference type="eggNOG" id="COG0491">
    <property type="taxonomic scope" value="Bacteria"/>
</dbReference>
<dbReference type="Pfam" id="PF00753">
    <property type="entry name" value="Lactamase_B"/>
    <property type="match status" value="1"/>
</dbReference>
<dbReference type="InterPro" id="IPR036866">
    <property type="entry name" value="RibonucZ/Hydroxyglut_hydro"/>
</dbReference>
<dbReference type="EMBL" id="AORV01000015">
    <property type="protein sequence ID" value="EMS73762.1"/>
    <property type="molecule type" value="Genomic_DNA"/>
</dbReference>
<dbReference type="InterPro" id="IPR050855">
    <property type="entry name" value="NDM-1-like"/>
</dbReference>
<comment type="caution">
    <text evidence="2">The sequence shown here is derived from an EMBL/GenBank/DDBJ whole genome shotgun (WGS) entry which is preliminary data.</text>
</comment>
<dbReference type="AlphaFoldDB" id="S0FPF2"/>
<dbReference type="SUPFAM" id="SSF56281">
    <property type="entry name" value="Metallo-hydrolase/oxidoreductase"/>
    <property type="match status" value="1"/>
</dbReference>
<reference evidence="2 3" key="1">
    <citation type="journal article" date="2013" name="Genome Announc.">
        <title>Draft Genome Sequence of the Cellulolytic, Mesophilic, Anaerobic Bacterium Clostridium termitidis Strain CT1112 (DSM 5398).</title>
        <authorList>
            <person name="Lal S."/>
            <person name="Ramachandran U."/>
            <person name="Zhang X."/>
            <person name="Munir R."/>
            <person name="Sparling R."/>
            <person name="Levin D.B."/>
        </authorList>
    </citation>
    <scope>NUCLEOTIDE SEQUENCE [LARGE SCALE GENOMIC DNA]</scope>
    <source>
        <strain evidence="2 3">CT1112</strain>
    </source>
</reference>
<evidence type="ECO:0000259" key="1">
    <source>
        <dbReference type="SMART" id="SM00849"/>
    </source>
</evidence>
<dbReference type="SMART" id="SM00849">
    <property type="entry name" value="Lactamase_B"/>
    <property type="match status" value="1"/>
</dbReference>
<dbReference type="STRING" id="1195236.CTER_0214"/>
<name>S0FPF2_RUMCE</name>
<dbReference type="InterPro" id="IPR001279">
    <property type="entry name" value="Metallo-B-lactamas"/>
</dbReference>